<feature type="transmembrane region" description="Helical" evidence="1">
    <location>
        <begin position="23"/>
        <end position="46"/>
    </location>
</feature>
<dbReference type="EMBL" id="JACIJD010000028">
    <property type="protein sequence ID" value="MBB5696072.1"/>
    <property type="molecule type" value="Genomic_DNA"/>
</dbReference>
<evidence type="ECO:0000313" key="2">
    <source>
        <dbReference type="EMBL" id="MBB5696072.1"/>
    </source>
</evidence>
<accession>A0A840YLP2</accession>
<dbReference type="RefSeq" id="WP_184521178.1">
    <property type="nucleotide sequence ID" value="NZ_JACIJD010000028.1"/>
</dbReference>
<keyword evidence="1" id="KW-0812">Transmembrane</keyword>
<gene>
    <name evidence="2" type="ORF">FHS87_004140</name>
</gene>
<keyword evidence="1" id="KW-1133">Transmembrane helix</keyword>
<keyword evidence="3" id="KW-1185">Reference proteome</keyword>
<reference evidence="2 3" key="1">
    <citation type="submission" date="2020-08" db="EMBL/GenBank/DDBJ databases">
        <title>Genomic Encyclopedia of Type Strains, Phase IV (KMG-IV): sequencing the most valuable type-strain genomes for metagenomic binning, comparative biology and taxonomic classification.</title>
        <authorList>
            <person name="Goeker M."/>
        </authorList>
    </citation>
    <scope>NUCLEOTIDE SEQUENCE [LARGE SCALE GENOMIC DNA]</scope>
    <source>
        <strain evidence="2 3">DSM 25622</strain>
    </source>
</reference>
<evidence type="ECO:0000256" key="1">
    <source>
        <dbReference type="SAM" id="Phobius"/>
    </source>
</evidence>
<name>A0A840YLP2_9PROT</name>
<proteinExistence type="predicted"/>
<sequence>MDVTTFHTDLGKQFETGMVVRDWAIGALPYPNWTAVGVMLLAGFALRSKLSRASP</sequence>
<dbReference type="Proteomes" id="UP000580654">
    <property type="component" value="Unassembled WGS sequence"/>
</dbReference>
<organism evidence="2 3">
    <name type="scientific">Muricoccus pecuniae</name>
    <dbReference type="NCBI Taxonomy" id="693023"/>
    <lineage>
        <taxon>Bacteria</taxon>
        <taxon>Pseudomonadati</taxon>
        <taxon>Pseudomonadota</taxon>
        <taxon>Alphaproteobacteria</taxon>
        <taxon>Acetobacterales</taxon>
        <taxon>Roseomonadaceae</taxon>
        <taxon>Muricoccus</taxon>
    </lineage>
</organism>
<keyword evidence="1" id="KW-0472">Membrane</keyword>
<comment type="caution">
    <text evidence="2">The sequence shown here is derived from an EMBL/GenBank/DDBJ whole genome shotgun (WGS) entry which is preliminary data.</text>
</comment>
<dbReference type="AlphaFoldDB" id="A0A840YLP2"/>
<evidence type="ECO:0000313" key="3">
    <source>
        <dbReference type="Proteomes" id="UP000580654"/>
    </source>
</evidence>
<protein>
    <submittedName>
        <fullName evidence="2">Uncharacterized protein</fullName>
    </submittedName>
</protein>